<evidence type="ECO:0000256" key="12">
    <source>
        <dbReference type="ARBA" id="ARBA00022842"/>
    </source>
</evidence>
<dbReference type="InterPro" id="IPR041489">
    <property type="entry name" value="PDZ_6"/>
</dbReference>
<evidence type="ECO:0000313" key="19">
    <source>
        <dbReference type="EMBL" id="WAR23521.1"/>
    </source>
</evidence>
<evidence type="ECO:0000256" key="11">
    <source>
        <dbReference type="ARBA" id="ARBA00022840"/>
    </source>
</evidence>
<evidence type="ECO:0000259" key="18">
    <source>
        <dbReference type="PROSITE" id="PS51285"/>
    </source>
</evidence>
<evidence type="ECO:0000256" key="3">
    <source>
        <dbReference type="ARBA" id="ARBA00009903"/>
    </source>
</evidence>
<feature type="compositionally biased region" description="Polar residues" evidence="15">
    <location>
        <begin position="623"/>
        <end position="638"/>
    </location>
</feature>
<dbReference type="PANTHER" id="PTHR24356:SF414">
    <property type="entry name" value="NON-SPECIFIC SERINE_THREONINE PROTEIN KINASE"/>
    <property type="match status" value="1"/>
</dbReference>
<comment type="cofactor">
    <cofactor evidence="1">
        <name>Mg(2+)</name>
        <dbReference type="ChEBI" id="CHEBI:18420"/>
    </cofactor>
</comment>
<dbReference type="Gene3D" id="1.10.510.10">
    <property type="entry name" value="Transferase(Phosphotransferase) domain 1"/>
    <property type="match status" value="1"/>
</dbReference>
<evidence type="ECO:0000259" key="16">
    <source>
        <dbReference type="PROSITE" id="PS50011"/>
    </source>
</evidence>
<dbReference type="InterPro" id="IPR037711">
    <property type="entry name" value="MAST"/>
</dbReference>
<feature type="compositionally biased region" description="Basic residues" evidence="15">
    <location>
        <begin position="836"/>
        <end position="853"/>
    </location>
</feature>
<keyword evidence="11" id="KW-0067">ATP-binding</keyword>
<feature type="domain" description="AGC-kinase C-terminal" evidence="18">
    <location>
        <begin position="452"/>
        <end position="520"/>
    </location>
</feature>
<dbReference type="InterPro" id="IPR023142">
    <property type="entry name" value="MAST_pre-PK_dom_sf"/>
</dbReference>
<dbReference type="SMART" id="SM00220">
    <property type="entry name" value="S_TKc"/>
    <property type="match status" value="1"/>
</dbReference>
<dbReference type="CDD" id="cd05609">
    <property type="entry name" value="STKc_MAST"/>
    <property type="match status" value="1"/>
</dbReference>
<keyword evidence="5" id="KW-0963">Cytoplasm</keyword>
<feature type="compositionally biased region" description="Polar residues" evidence="15">
    <location>
        <begin position="957"/>
        <end position="969"/>
    </location>
</feature>
<evidence type="ECO:0000256" key="5">
    <source>
        <dbReference type="ARBA" id="ARBA00022490"/>
    </source>
</evidence>
<keyword evidence="9" id="KW-0547">Nucleotide-binding</keyword>
<feature type="compositionally biased region" description="Basic residues" evidence="15">
    <location>
        <begin position="861"/>
        <end position="872"/>
    </location>
</feature>
<keyword evidence="8" id="KW-0808">Transferase</keyword>
<feature type="compositionally biased region" description="Polar residues" evidence="15">
    <location>
        <begin position="925"/>
        <end position="938"/>
    </location>
</feature>
<feature type="region of interest" description="Disordered" evidence="15">
    <location>
        <begin position="472"/>
        <end position="498"/>
    </location>
</feature>
<evidence type="ECO:0000256" key="2">
    <source>
        <dbReference type="ARBA" id="ARBA00004496"/>
    </source>
</evidence>
<keyword evidence="20" id="KW-1185">Reference proteome</keyword>
<evidence type="ECO:0000256" key="7">
    <source>
        <dbReference type="ARBA" id="ARBA00022553"/>
    </source>
</evidence>
<evidence type="ECO:0000259" key="17">
    <source>
        <dbReference type="PROSITE" id="PS50106"/>
    </source>
</evidence>
<feature type="compositionally biased region" description="Basic and acidic residues" evidence="15">
    <location>
        <begin position="588"/>
        <end position="615"/>
    </location>
</feature>
<dbReference type="CDD" id="cd06705">
    <property type="entry name" value="PDZ_MAST"/>
    <property type="match status" value="1"/>
</dbReference>
<feature type="compositionally biased region" description="Polar residues" evidence="15">
    <location>
        <begin position="562"/>
        <end position="577"/>
    </location>
</feature>
<dbReference type="InterPro" id="IPR050236">
    <property type="entry name" value="Ser_Thr_kinase_AGC"/>
</dbReference>
<sequence length="1156" mass="129164">MFLKKEANPVIQSSMKHYVSCFPCSVYSSPGRSPGGDSEIILMNGVYKDRFPKATAQMEERLQQFLDHCRLYQHEVEKDAISSFLLHQVMELAKDCLDKSENKLITSTYFYELSDSLEKLLIDAQERSAEAYDLMYPLIKKILLIISQLEIEMLESAAIDESMKADMSAVMSDIEDAADGGRKKDRQPSEEDFDTIKLISNVRYIWCICKQNLILRNQTEQVFTERDVLTFADNPFVVSMWCSFETKRHLCMVMEFVEGGDCATLLKNNGALPFDLARLYFAETVLALEYLHSYGIVHRDLKPDNLLITATGHIKLTDFGLSKIGLMSLTTNLYEGSLDKDCKQFKDKQVFGTPEYVAPEVILRKGYGKPVDWWSMGIILFEFLVGCPPFFGDTPEELFSQVVNEDIEWPEEEEWAVREDAKSLISLMLQHNPFKRLGAGGAQEVKEHYFFDGLDWEGLLRQKAEFVPSLEDDEDTSYFDTRSERYNHELDTEDTDLEDSEDVLFHSFSSMSPRFSKVYSRIEELHEDFGSDASRDRRRHSSADEMRTRLLERQALERKDSNQSTSSENSLELQSYLSHAPGPGQSGNHRERALSDTTDTKPEHGSSKEPSTKTADEEDVFSSAESTPRSSISVQGTMSTSTSDSSQNESDSSPLVTKRTVRSSIHIPHPSIPKLAVSSDDDHKSLELSPVDEHREKVKKGDLKVMQKSVSANALTLLIHAPDGSPSRDMSPLAKTLKPPIVIRKGPRGYGFTLKAIRVYLGETNTYNLQHIVTAVEDNSPAFESGLRPGDLLTHINEEPIHSLLHTHVVQLILKGKGELRIRAVPLEGSSIQTGAKKRSPGKMARRSKKKGGREKTGEKKKSRSLFRRLSTKRAEQSGHVASQLSQCSPLTPSSAYRGGNSPFSKSWSFGDTSAVTFKPGIQSSPLSMTWSPESGHTSSNSSSPNSSSPNSPAAQAHSQNYGRPSTLTGLKHKRAQSLKSPCRRKSVHNIPLSPLARTPSPSPMPVSPTRSPSPLAFTQGHQVGASHQPQKTIPGHLLQGSGSAGIAKRPSFSKPRSEQSGSPLLRRALSPDRLLHPNSAEKHRKSSLQEHKSKSLDPPLLSLDFFSDYVQNKYFIVNCSFDVFLSSKVYNRVVKNKMNSHISKKCVLIDIVSIV</sequence>
<dbReference type="InterPro" id="IPR015022">
    <property type="entry name" value="MAST_pre-PK_dom"/>
</dbReference>
<accession>A0ABY7FRK7</accession>
<dbReference type="PROSITE" id="PS51285">
    <property type="entry name" value="AGC_KINASE_CTER"/>
    <property type="match status" value="1"/>
</dbReference>
<dbReference type="Pfam" id="PF08926">
    <property type="entry name" value="DUF1908"/>
    <property type="match status" value="1"/>
</dbReference>
<evidence type="ECO:0000256" key="15">
    <source>
        <dbReference type="SAM" id="MobiDB-lite"/>
    </source>
</evidence>
<evidence type="ECO:0000256" key="4">
    <source>
        <dbReference type="ARBA" id="ARBA00012513"/>
    </source>
</evidence>
<evidence type="ECO:0000313" key="20">
    <source>
        <dbReference type="Proteomes" id="UP001164746"/>
    </source>
</evidence>
<feature type="compositionally biased region" description="Basic and acidic residues" evidence="15">
    <location>
        <begin position="481"/>
        <end position="490"/>
    </location>
</feature>
<dbReference type="InterPro" id="IPR036034">
    <property type="entry name" value="PDZ_sf"/>
</dbReference>
<gene>
    <name evidence="19" type="ORF">MAR_037190</name>
</gene>
<reference evidence="19" key="1">
    <citation type="submission" date="2022-11" db="EMBL/GenBank/DDBJ databases">
        <title>Centuries of genome instability and evolution in soft-shell clam transmissible cancer (bioRxiv).</title>
        <authorList>
            <person name="Hart S.F.M."/>
            <person name="Yonemitsu M.A."/>
            <person name="Giersch R.M."/>
            <person name="Beal B.F."/>
            <person name="Arriagada G."/>
            <person name="Davis B.W."/>
            <person name="Ostrander E.A."/>
            <person name="Goff S.P."/>
            <person name="Metzger M.J."/>
        </authorList>
    </citation>
    <scope>NUCLEOTIDE SEQUENCE</scope>
    <source>
        <strain evidence="19">MELC-2E11</strain>
        <tissue evidence="19">Siphon/mantle</tissue>
    </source>
</reference>
<dbReference type="Pfam" id="PF00069">
    <property type="entry name" value="Pkinase"/>
    <property type="match status" value="1"/>
</dbReference>
<dbReference type="InterPro" id="IPR000719">
    <property type="entry name" value="Prot_kinase_dom"/>
</dbReference>
<comment type="subcellular location">
    <subcellularLocation>
        <location evidence="2">Cytoplasm</location>
    </subcellularLocation>
</comment>
<dbReference type="Proteomes" id="UP001164746">
    <property type="component" value="Chromosome 13"/>
</dbReference>
<comment type="catalytic activity">
    <reaction evidence="14">
        <text>L-seryl-[protein] + ATP = O-phospho-L-seryl-[protein] + ADP + H(+)</text>
        <dbReference type="Rhea" id="RHEA:17989"/>
        <dbReference type="Rhea" id="RHEA-COMP:9863"/>
        <dbReference type="Rhea" id="RHEA-COMP:11604"/>
        <dbReference type="ChEBI" id="CHEBI:15378"/>
        <dbReference type="ChEBI" id="CHEBI:29999"/>
        <dbReference type="ChEBI" id="CHEBI:30616"/>
        <dbReference type="ChEBI" id="CHEBI:83421"/>
        <dbReference type="ChEBI" id="CHEBI:456216"/>
        <dbReference type="EC" id="2.7.11.1"/>
    </reaction>
</comment>
<dbReference type="EC" id="2.7.11.1" evidence="4"/>
<dbReference type="InterPro" id="IPR000961">
    <property type="entry name" value="AGC-kinase_C"/>
</dbReference>
<dbReference type="Gene3D" id="1.20.1480.20">
    <property type="entry name" value="MAST3 pre-PK domain-like"/>
    <property type="match status" value="1"/>
</dbReference>
<evidence type="ECO:0000256" key="13">
    <source>
        <dbReference type="ARBA" id="ARBA00047899"/>
    </source>
</evidence>
<feature type="domain" description="PDZ" evidence="17">
    <location>
        <begin position="740"/>
        <end position="828"/>
    </location>
</feature>
<dbReference type="Pfam" id="PF17820">
    <property type="entry name" value="PDZ_6"/>
    <property type="match status" value="1"/>
</dbReference>
<feature type="compositionally biased region" description="Low complexity" evidence="15">
    <location>
        <begin position="639"/>
        <end position="653"/>
    </location>
</feature>
<feature type="compositionally biased region" description="Basic residues" evidence="15">
    <location>
        <begin position="971"/>
        <end position="988"/>
    </location>
</feature>
<name>A0ABY7FRK7_MYAAR</name>
<dbReference type="InterPro" id="IPR001478">
    <property type="entry name" value="PDZ"/>
</dbReference>
<dbReference type="SUPFAM" id="SSF50156">
    <property type="entry name" value="PDZ domain-like"/>
    <property type="match status" value="1"/>
</dbReference>
<feature type="compositionally biased region" description="Basic and acidic residues" evidence="15">
    <location>
        <begin position="552"/>
        <end position="561"/>
    </location>
</feature>
<feature type="compositionally biased region" description="Basic and acidic residues" evidence="15">
    <location>
        <begin position="680"/>
        <end position="699"/>
    </location>
</feature>
<feature type="region of interest" description="Disordered" evidence="15">
    <location>
        <begin position="925"/>
        <end position="1075"/>
    </location>
</feature>
<feature type="region of interest" description="Disordered" evidence="15">
    <location>
        <begin position="552"/>
        <end position="699"/>
    </location>
</feature>
<dbReference type="SMART" id="SM00228">
    <property type="entry name" value="PDZ"/>
    <property type="match status" value="1"/>
</dbReference>
<feature type="region of interest" description="Disordered" evidence="15">
    <location>
        <begin position="831"/>
        <end position="894"/>
    </location>
</feature>
<organism evidence="19 20">
    <name type="scientific">Mya arenaria</name>
    <name type="common">Soft-shell clam</name>
    <dbReference type="NCBI Taxonomy" id="6604"/>
    <lineage>
        <taxon>Eukaryota</taxon>
        <taxon>Metazoa</taxon>
        <taxon>Spiralia</taxon>
        <taxon>Lophotrochozoa</taxon>
        <taxon>Mollusca</taxon>
        <taxon>Bivalvia</taxon>
        <taxon>Autobranchia</taxon>
        <taxon>Heteroconchia</taxon>
        <taxon>Euheterodonta</taxon>
        <taxon>Imparidentia</taxon>
        <taxon>Neoheterodontei</taxon>
        <taxon>Myida</taxon>
        <taxon>Myoidea</taxon>
        <taxon>Myidae</taxon>
        <taxon>Mya</taxon>
    </lineage>
</organism>
<evidence type="ECO:0000256" key="8">
    <source>
        <dbReference type="ARBA" id="ARBA00022679"/>
    </source>
</evidence>
<protein>
    <recommendedName>
        <fullName evidence="4">non-specific serine/threonine protein kinase</fullName>
        <ecNumber evidence="4">2.7.11.1</ecNumber>
    </recommendedName>
</protein>
<keyword evidence="12" id="KW-0460">Magnesium</keyword>
<keyword evidence="7" id="KW-0597">Phosphoprotein</keyword>
<evidence type="ECO:0000256" key="14">
    <source>
        <dbReference type="ARBA" id="ARBA00048679"/>
    </source>
</evidence>
<feature type="compositionally biased region" description="Low complexity" evidence="15">
    <location>
        <begin position="939"/>
        <end position="953"/>
    </location>
</feature>
<dbReference type="PROSITE" id="PS50011">
    <property type="entry name" value="PROTEIN_KINASE_DOM"/>
    <property type="match status" value="1"/>
</dbReference>
<dbReference type="InterPro" id="IPR011009">
    <property type="entry name" value="Kinase-like_dom_sf"/>
</dbReference>
<keyword evidence="10" id="KW-0418">Kinase</keyword>
<comment type="similarity">
    <text evidence="3">Belongs to the protein kinase superfamily. AGC Ser/Thr protein kinase family.</text>
</comment>
<dbReference type="SUPFAM" id="SSF56112">
    <property type="entry name" value="Protein kinase-like (PK-like)"/>
    <property type="match status" value="1"/>
</dbReference>
<dbReference type="InterPro" id="IPR008271">
    <property type="entry name" value="Ser/Thr_kinase_AS"/>
</dbReference>
<evidence type="ECO:0000256" key="9">
    <source>
        <dbReference type="ARBA" id="ARBA00022741"/>
    </source>
</evidence>
<comment type="catalytic activity">
    <reaction evidence="13">
        <text>L-threonyl-[protein] + ATP = O-phospho-L-threonyl-[protein] + ADP + H(+)</text>
        <dbReference type="Rhea" id="RHEA:46608"/>
        <dbReference type="Rhea" id="RHEA-COMP:11060"/>
        <dbReference type="Rhea" id="RHEA-COMP:11605"/>
        <dbReference type="ChEBI" id="CHEBI:15378"/>
        <dbReference type="ChEBI" id="CHEBI:30013"/>
        <dbReference type="ChEBI" id="CHEBI:30616"/>
        <dbReference type="ChEBI" id="CHEBI:61977"/>
        <dbReference type="ChEBI" id="CHEBI:456216"/>
        <dbReference type="EC" id="2.7.11.1"/>
    </reaction>
</comment>
<proteinExistence type="inferred from homology"/>
<evidence type="ECO:0000256" key="10">
    <source>
        <dbReference type="ARBA" id="ARBA00022777"/>
    </source>
</evidence>
<dbReference type="PANTHER" id="PTHR24356">
    <property type="entry name" value="SERINE/THREONINE-PROTEIN KINASE"/>
    <property type="match status" value="1"/>
</dbReference>
<dbReference type="Gene3D" id="3.30.200.20">
    <property type="entry name" value="Phosphorylase Kinase, domain 1"/>
    <property type="match status" value="1"/>
</dbReference>
<keyword evidence="6" id="KW-0723">Serine/threonine-protein kinase</keyword>
<dbReference type="Gene3D" id="2.30.42.10">
    <property type="match status" value="1"/>
</dbReference>
<dbReference type="PROSITE" id="PS00108">
    <property type="entry name" value="PROTEIN_KINASE_ST"/>
    <property type="match status" value="1"/>
</dbReference>
<feature type="compositionally biased region" description="Polar residues" evidence="15">
    <location>
        <begin position="880"/>
        <end position="894"/>
    </location>
</feature>
<dbReference type="PROSITE" id="PS50106">
    <property type="entry name" value="PDZ"/>
    <property type="match status" value="1"/>
</dbReference>
<dbReference type="SUPFAM" id="SSF140482">
    <property type="entry name" value="MAST3 pre-PK domain-like"/>
    <property type="match status" value="1"/>
</dbReference>
<dbReference type="EMBL" id="CP111024">
    <property type="protein sequence ID" value="WAR23521.1"/>
    <property type="molecule type" value="Genomic_DNA"/>
</dbReference>
<evidence type="ECO:0000256" key="6">
    <source>
        <dbReference type="ARBA" id="ARBA00022527"/>
    </source>
</evidence>
<evidence type="ECO:0000256" key="1">
    <source>
        <dbReference type="ARBA" id="ARBA00001946"/>
    </source>
</evidence>
<feature type="compositionally biased region" description="Polar residues" evidence="15">
    <location>
        <begin position="1020"/>
        <end position="1032"/>
    </location>
</feature>
<feature type="domain" description="Protein kinase" evidence="16">
    <location>
        <begin position="148"/>
        <end position="451"/>
    </location>
</feature>